<feature type="non-terminal residue" evidence="1">
    <location>
        <position position="140"/>
    </location>
</feature>
<proteinExistence type="predicted"/>
<gene>
    <name evidence="1" type="ORF">S01H4_49748</name>
</gene>
<accession>X1D189</accession>
<dbReference type="EMBL" id="BART01028175">
    <property type="protein sequence ID" value="GAH01990.1"/>
    <property type="molecule type" value="Genomic_DNA"/>
</dbReference>
<dbReference type="Gene3D" id="2.60.40.740">
    <property type="match status" value="2"/>
</dbReference>
<dbReference type="InterPro" id="IPR025667">
    <property type="entry name" value="SprB_repeat"/>
</dbReference>
<evidence type="ECO:0008006" key="2">
    <source>
        <dbReference type="Google" id="ProtNLM"/>
    </source>
</evidence>
<comment type="caution">
    <text evidence="1">The sequence shown here is derived from an EMBL/GenBank/DDBJ whole genome shotgun (WGS) entry which is preliminary data.</text>
</comment>
<organism evidence="1">
    <name type="scientific">marine sediment metagenome</name>
    <dbReference type="NCBI Taxonomy" id="412755"/>
    <lineage>
        <taxon>unclassified sequences</taxon>
        <taxon>metagenomes</taxon>
        <taxon>ecological metagenomes</taxon>
    </lineage>
</organism>
<sequence length="140" mass="14781">MTCNNRNDGAINITASGGAGPYTYSWSHGPTSEDLTGLTAGDYTITVTDANSCTLDSTFTIYEPAAWDVSVSVTDVTCYGENNGRAVVSVSGGIQPYNYLWSDGQTGQIVDSLSPIDYSVTITDAIGCSWVEIMTIAEPL</sequence>
<dbReference type="AlphaFoldDB" id="X1D189"/>
<evidence type="ECO:0000313" key="1">
    <source>
        <dbReference type="EMBL" id="GAH01990.1"/>
    </source>
</evidence>
<protein>
    <recommendedName>
        <fullName evidence="2">SprB repeat-containing protein</fullName>
    </recommendedName>
</protein>
<dbReference type="Pfam" id="PF13573">
    <property type="entry name" value="SprB"/>
    <property type="match status" value="2"/>
</dbReference>
<reference evidence="1" key="1">
    <citation type="journal article" date="2014" name="Front. Microbiol.">
        <title>High frequency of phylogenetically diverse reductive dehalogenase-homologous genes in deep subseafloor sedimentary metagenomes.</title>
        <authorList>
            <person name="Kawai M."/>
            <person name="Futagami T."/>
            <person name="Toyoda A."/>
            <person name="Takaki Y."/>
            <person name="Nishi S."/>
            <person name="Hori S."/>
            <person name="Arai W."/>
            <person name="Tsubouchi T."/>
            <person name="Morono Y."/>
            <person name="Uchiyama I."/>
            <person name="Ito T."/>
            <person name="Fujiyama A."/>
            <person name="Inagaki F."/>
            <person name="Takami H."/>
        </authorList>
    </citation>
    <scope>NUCLEOTIDE SEQUENCE</scope>
    <source>
        <strain evidence="1">Expedition CK06-06</strain>
    </source>
</reference>
<name>X1D189_9ZZZZ</name>